<dbReference type="OrthoDB" id="64353at2759"/>
<dbReference type="GO" id="GO:0005847">
    <property type="term" value="C:mRNA cleavage and polyadenylation specificity factor complex"/>
    <property type="evidence" value="ECO:0007669"/>
    <property type="project" value="InterPro"/>
</dbReference>
<dbReference type="InterPro" id="IPR036866">
    <property type="entry name" value="RibonucZ/Hydroxyglut_hydro"/>
</dbReference>
<dbReference type="PANTHER" id="PTHR45922">
    <property type="entry name" value="CLEAVAGE AND POLYADENYLATION SPECIFICITY FACTOR SUBUNIT 2"/>
    <property type="match status" value="1"/>
</dbReference>
<accession>A0A316VZ58</accession>
<dbReference type="RefSeq" id="XP_025369869.1">
    <property type="nucleotide sequence ID" value="XM_025517012.1"/>
</dbReference>
<dbReference type="STRING" id="1522189.A0A316VZ58"/>
<keyword evidence="4" id="KW-0694">RNA-binding</keyword>
<comment type="subcellular location">
    <subcellularLocation>
        <location evidence="1 4">Nucleus</location>
    </subcellularLocation>
</comment>
<comment type="similarity">
    <text evidence="4">Belongs to the metallo-beta-lactamase superfamily. RNA-metabolizing metallo-beta-lactamase-like family. CPSF2/YSH1 subfamily.</text>
</comment>
<dbReference type="GO" id="GO:0006398">
    <property type="term" value="P:mRNA 3'-end processing by stem-loop binding and cleavage"/>
    <property type="evidence" value="ECO:0007669"/>
    <property type="project" value="InterPro"/>
</dbReference>
<keyword evidence="3 4" id="KW-0539">Nucleus</keyword>
<evidence type="ECO:0000256" key="2">
    <source>
        <dbReference type="ARBA" id="ARBA00022664"/>
    </source>
</evidence>
<dbReference type="GO" id="GO:0003723">
    <property type="term" value="F:RNA binding"/>
    <property type="evidence" value="ECO:0007669"/>
    <property type="project" value="UniProtKB-KW"/>
</dbReference>
<dbReference type="FunCoup" id="A0A316VZ58">
    <property type="interactions" value="735"/>
</dbReference>
<evidence type="ECO:0000256" key="4">
    <source>
        <dbReference type="RuleBase" id="RU365006"/>
    </source>
</evidence>
<dbReference type="AlphaFoldDB" id="A0A316VZ58"/>
<feature type="region of interest" description="Disordered" evidence="5">
    <location>
        <begin position="1002"/>
        <end position="1024"/>
    </location>
</feature>
<dbReference type="InterPro" id="IPR025069">
    <property type="entry name" value="Cpsf2_C"/>
</dbReference>
<evidence type="ECO:0000256" key="3">
    <source>
        <dbReference type="ARBA" id="ARBA00023242"/>
    </source>
</evidence>
<sequence length="1054" mass="113911">MITITPLSVPWASSQPFASTTTSSEPGSSLIPNGASNSAASTERPKALAYLLDIDNVRILIGCGAPEDFSFQREDADGEGDEEAAKRGAQVAEERAQGEDEMQSDLPERLRGEGLARRAGTESFDTLLADLAPTIDLVLLCHSTLSHLGLYSYAWAQLGLKCPAFATLPVSSMGRLTVLEAVAGWYSELGSPTEKIGRDEWTASEHARIRRCLTSPSSIEESFDQIRTVRYLQPTSLDGKLAGITLTAYSAGHSLGGTLWKFRSPVVGTVMICLDWNHMRERHLDGTALIGAGGTNAGTMEAVRRADVLLADCERAMVVNARRKDKDAALLDLVHNTIRSGHNVLMPVDASARLLELLVLLDAHWAYAYPNVKFPLCLISQNGKEVLERARALMEWTTKTWAAKPNEETDSGNKKKGKDSMSQPLEFKYLRVFSSLEAMDTAIPASVAKVILSVPLSLTHGPSRALLARFEKNVEDIVILTQRGEPGSLGRWLYDRWEWGQEEGAKWGRSAVGKEVRLQQDQTCEIKLYERALLTGTELTEYLEAEQAAKDKEAAQKALRARTKRRLEADEEEAQESDSDADSDASSVDGQRDIDGLGMGAGATGEAPSDGYGEPGGSRKRRRTGLSSERDVRMGMGLKDGRASGYAKEADEGAEGGTSGLSYDIYLRGSSARATNFFGANPAAAAAGAGGRKGEKYGVGVRYRLFPVVERKRRVDAYGETIDISRWLERGREMEELAGDPNSANGPAGAATVRGERYEDPAIKAKRLEAEKKAKEEAERPPAKIVGRTISFQPTCRFAFVEMLGLADGRALKTLLPQLLPRRLVLVGGDEASKMDAVKSFSAIEGMTKEIFAPSLGQFISIGELTTAYTLNLGEGLMTKLKFSKFEDYEVANVLDAKLRFGMESNVPSLELLSHEADGDKESEMNANDESTGATSGSTQTLLKRPTKAISSTLFIGDLHLASLRALLSTPPFRTSSEFAGQGSLICGVGAWQLGLKSSASGAASSNANGGENPEPSVSVRKESKGNVLVEGNVGVGFYRVRDAVYKSFARVDT</sequence>
<evidence type="ECO:0000259" key="6">
    <source>
        <dbReference type="SMART" id="SM01027"/>
    </source>
</evidence>
<feature type="compositionally biased region" description="Low complexity" evidence="5">
    <location>
        <begin position="1002"/>
        <end position="1011"/>
    </location>
</feature>
<reference evidence="7 8" key="1">
    <citation type="journal article" date="2018" name="Mol. Biol. Evol.">
        <title>Broad Genomic Sampling Reveals a Smut Pathogenic Ancestry of the Fungal Clade Ustilaginomycotina.</title>
        <authorList>
            <person name="Kijpornyongpan T."/>
            <person name="Mondo S.J."/>
            <person name="Barry K."/>
            <person name="Sandor L."/>
            <person name="Lee J."/>
            <person name="Lipzen A."/>
            <person name="Pangilinan J."/>
            <person name="LaButti K."/>
            <person name="Hainaut M."/>
            <person name="Henrissat B."/>
            <person name="Grigoriev I.V."/>
            <person name="Spatafora J.W."/>
            <person name="Aime M.C."/>
        </authorList>
    </citation>
    <scope>NUCLEOTIDE SEQUENCE [LARGE SCALE GENOMIC DNA]</scope>
    <source>
        <strain evidence="7 8">MCA 4658</strain>
    </source>
</reference>
<feature type="region of interest" description="Disordered" evidence="5">
    <location>
        <begin position="918"/>
        <end position="940"/>
    </location>
</feature>
<feature type="region of interest" description="Disordered" evidence="5">
    <location>
        <begin position="561"/>
        <end position="659"/>
    </location>
</feature>
<organism evidence="7 8">
    <name type="scientific">Ceraceosorus guamensis</name>
    <dbReference type="NCBI Taxonomy" id="1522189"/>
    <lineage>
        <taxon>Eukaryota</taxon>
        <taxon>Fungi</taxon>
        <taxon>Dikarya</taxon>
        <taxon>Basidiomycota</taxon>
        <taxon>Ustilaginomycotina</taxon>
        <taxon>Exobasidiomycetes</taxon>
        <taxon>Ceraceosorales</taxon>
        <taxon>Ceraceosoraceae</taxon>
        <taxon>Ceraceosorus</taxon>
    </lineage>
</organism>
<dbReference type="Gene3D" id="3.60.15.10">
    <property type="entry name" value="Ribonuclease Z/Hydroxyacylglutathione hydrolase-like"/>
    <property type="match status" value="1"/>
</dbReference>
<name>A0A316VZ58_9BASI</name>
<dbReference type="SMART" id="SM01027">
    <property type="entry name" value="Beta-Casp"/>
    <property type="match status" value="1"/>
</dbReference>
<proteinExistence type="inferred from homology"/>
<protein>
    <recommendedName>
        <fullName evidence="4">Cleavage and polyadenylation specificity factor subunit 2</fullName>
    </recommendedName>
    <alternativeName>
        <fullName evidence="4">Cleavage and polyadenylation specificity factor 100 kDa subunit</fullName>
    </alternativeName>
</protein>
<dbReference type="InterPro" id="IPR001279">
    <property type="entry name" value="Metallo-B-lactamas"/>
</dbReference>
<feature type="region of interest" description="Disordered" evidence="5">
    <location>
        <begin position="12"/>
        <end position="39"/>
    </location>
</feature>
<evidence type="ECO:0000256" key="5">
    <source>
        <dbReference type="SAM" id="MobiDB-lite"/>
    </source>
</evidence>
<dbReference type="GeneID" id="37038882"/>
<dbReference type="PANTHER" id="PTHR45922:SF1">
    <property type="entry name" value="CLEAVAGE AND POLYADENYLATION SPECIFICITY FACTOR SUBUNIT 2"/>
    <property type="match status" value="1"/>
</dbReference>
<evidence type="ECO:0000313" key="7">
    <source>
        <dbReference type="EMBL" id="PWN42709.1"/>
    </source>
</evidence>
<evidence type="ECO:0000313" key="8">
    <source>
        <dbReference type="Proteomes" id="UP000245783"/>
    </source>
</evidence>
<feature type="compositionally biased region" description="Acidic residues" evidence="5">
    <location>
        <begin position="569"/>
        <end position="583"/>
    </location>
</feature>
<keyword evidence="2 4" id="KW-0507">mRNA processing</keyword>
<dbReference type="Pfam" id="PF10996">
    <property type="entry name" value="Beta-Casp"/>
    <property type="match status" value="1"/>
</dbReference>
<feature type="compositionally biased region" description="Polar residues" evidence="5">
    <location>
        <begin position="925"/>
        <end position="940"/>
    </location>
</feature>
<dbReference type="InterPro" id="IPR027075">
    <property type="entry name" value="CPSF2"/>
</dbReference>
<gene>
    <name evidence="7" type="ORF">IE81DRAFT_366451</name>
</gene>
<feature type="domain" description="Beta-Casp" evidence="6">
    <location>
        <begin position="354"/>
        <end position="493"/>
    </location>
</feature>
<dbReference type="InParanoid" id="A0A316VZ58"/>
<dbReference type="InterPro" id="IPR022712">
    <property type="entry name" value="Beta_Casp"/>
</dbReference>
<dbReference type="Pfam" id="PF16661">
    <property type="entry name" value="Lactamase_B_6"/>
    <property type="match status" value="1"/>
</dbReference>
<keyword evidence="8" id="KW-1185">Reference proteome</keyword>
<evidence type="ECO:0000256" key="1">
    <source>
        <dbReference type="ARBA" id="ARBA00004123"/>
    </source>
</evidence>
<dbReference type="Pfam" id="PF13299">
    <property type="entry name" value="CPSF100_C"/>
    <property type="match status" value="1"/>
</dbReference>
<dbReference type="Proteomes" id="UP000245783">
    <property type="component" value="Unassembled WGS sequence"/>
</dbReference>
<feature type="region of interest" description="Disordered" evidence="5">
    <location>
        <begin position="71"/>
        <end position="105"/>
    </location>
</feature>
<dbReference type="EMBL" id="KZ819377">
    <property type="protein sequence ID" value="PWN42709.1"/>
    <property type="molecule type" value="Genomic_DNA"/>
</dbReference>
<dbReference type="SUPFAM" id="SSF56281">
    <property type="entry name" value="Metallo-hydrolase/oxidoreductase"/>
    <property type="match status" value="1"/>
</dbReference>